<sequence length="293" mass="32397">MRWILRQCHDLAAYWLLPLLCFALPARGANVIIRAVGRSSLFYRGHVMHALRNAGEVLGDVDAESWAYTLRVVRFLDAVDAWHGRYSSTRRINETLVHGPESWPRVESIVMMGAHLGPATLSLRCMADAGLKPVIVYRDVTGEERRRAPLYHLYQVWRIRYLLRICTGGAIRVPGGSGALAEAIGRPGCAIVFVPDAPAASARGDKLKLLGHDLPINARGLDLVVASQAPAATFGMFWDDALGKRVLEVSEPVRFDDLDAAIGRVNAFVADLLDRHTAQWHLWATEIPVLVKP</sequence>
<comment type="caution">
    <text evidence="1">The sequence shown here is derived from an EMBL/GenBank/DDBJ whole genome shotgun (WGS) entry which is preliminary data.</text>
</comment>
<organism evidence="1 2">
    <name type="scientific">Marinihelvus fidelis</name>
    <dbReference type="NCBI Taxonomy" id="2613842"/>
    <lineage>
        <taxon>Bacteria</taxon>
        <taxon>Pseudomonadati</taxon>
        <taxon>Pseudomonadota</taxon>
        <taxon>Gammaproteobacteria</taxon>
        <taxon>Chromatiales</taxon>
        <taxon>Wenzhouxiangellaceae</taxon>
        <taxon>Marinihelvus</taxon>
    </lineage>
</organism>
<evidence type="ECO:0000313" key="1">
    <source>
        <dbReference type="EMBL" id="KAA9131632.1"/>
    </source>
</evidence>
<dbReference type="Proteomes" id="UP000325372">
    <property type="component" value="Unassembled WGS sequence"/>
</dbReference>
<name>A0A5N0T9K8_9GAMM</name>
<dbReference type="EMBL" id="VYXP01000005">
    <property type="protein sequence ID" value="KAA9131632.1"/>
    <property type="molecule type" value="Genomic_DNA"/>
</dbReference>
<proteinExistence type="predicted"/>
<evidence type="ECO:0008006" key="3">
    <source>
        <dbReference type="Google" id="ProtNLM"/>
    </source>
</evidence>
<dbReference type="RefSeq" id="WP_150864308.1">
    <property type="nucleotide sequence ID" value="NZ_VYXP01000005.1"/>
</dbReference>
<keyword evidence="2" id="KW-1185">Reference proteome</keyword>
<evidence type="ECO:0000313" key="2">
    <source>
        <dbReference type="Proteomes" id="UP000325372"/>
    </source>
</evidence>
<protein>
    <recommendedName>
        <fullName evidence="3">Lysophospholipid acyltransferase family protein</fullName>
    </recommendedName>
</protein>
<reference evidence="1 2" key="1">
    <citation type="submission" date="2019-09" db="EMBL/GenBank/DDBJ databases">
        <title>Wenzhouxiangella sp. Genome sequencing and assembly.</title>
        <authorList>
            <person name="Zhang R."/>
        </authorList>
    </citation>
    <scope>NUCLEOTIDE SEQUENCE [LARGE SCALE GENOMIC DNA]</scope>
    <source>
        <strain evidence="1 2">W260</strain>
    </source>
</reference>
<gene>
    <name evidence="1" type="ORF">F3N42_09975</name>
</gene>
<dbReference type="AlphaFoldDB" id="A0A5N0T9K8"/>
<accession>A0A5N0T9K8</accession>